<organism evidence="1 2">
    <name type="scientific">Phomopsis amygdali</name>
    <name type="common">Fusicoccum amygdali</name>
    <dbReference type="NCBI Taxonomy" id="1214568"/>
    <lineage>
        <taxon>Eukaryota</taxon>
        <taxon>Fungi</taxon>
        <taxon>Dikarya</taxon>
        <taxon>Ascomycota</taxon>
        <taxon>Pezizomycotina</taxon>
        <taxon>Sordariomycetes</taxon>
        <taxon>Sordariomycetidae</taxon>
        <taxon>Diaporthales</taxon>
        <taxon>Diaporthaceae</taxon>
        <taxon>Diaporthe</taxon>
    </lineage>
</organism>
<dbReference type="Proteomes" id="UP001265746">
    <property type="component" value="Unassembled WGS sequence"/>
</dbReference>
<evidence type="ECO:0000313" key="2">
    <source>
        <dbReference type="Proteomes" id="UP001265746"/>
    </source>
</evidence>
<accession>A0AAD9W8L3</accession>
<reference evidence="1" key="1">
    <citation type="submission" date="2023-06" db="EMBL/GenBank/DDBJ databases">
        <authorList>
            <person name="Noh H."/>
        </authorList>
    </citation>
    <scope>NUCLEOTIDE SEQUENCE</scope>
    <source>
        <strain evidence="1">DUCC20226</strain>
    </source>
</reference>
<comment type="caution">
    <text evidence="1">The sequence shown here is derived from an EMBL/GenBank/DDBJ whole genome shotgun (WGS) entry which is preliminary data.</text>
</comment>
<name>A0AAD9W8L3_PHOAM</name>
<proteinExistence type="predicted"/>
<keyword evidence="2" id="KW-1185">Reference proteome</keyword>
<dbReference type="AlphaFoldDB" id="A0AAD9W8L3"/>
<evidence type="ECO:0000313" key="1">
    <source>
        <dbReference type="EMBL" id="KAK2611873.1"/>
    </source>
</evidence>
<gene>
    <name evidence="1" type="ORF">N8I77_005192</name>
</gene>
<dbReference type="EMBL" id="JAUJFL010000002">
    <property type="protein sequence ID" value="KAK2611873.1"/>
    <property type="molecule type" value="Genomic_DNA"/>
</dbReference>
<protein>
    <submittedName>
        <fullName evidence="1">Uncharacterized protein</fullName>
    </submittedName>
</protein>
<sequence length="108" mass="12047">MVDCVDLLVILKLPFEKGRWGKLHQRMPTSTDAVYAMDTGGSTNYCRVHVLLRIMAQIAYQPRLNCKGFLKPFASQADNATVDIPRLFATSDDNVGFEIGLKTSARKV</sequence>